<dbReference type="SUPFAM" id="SSF55060">
    <property type="entry name" value="GHMP Kinase, C-terminal domain"/>
    <property type="match status" value="1"/>
</dbReference>
<dbReference type="InterPro" id="IPR006205">
    <property type="entry name" value="Mev_gal_kin"/>
</dbReference>
<evidence type="ECO:0000259" key="15">
    <source>
        <dbReference type="Pfam" id="PF00288"/>
    </source>
</evidence>
<dbReference type="NCBIfam" id="TIGR00549">
    <property type="entry name" value="mevalon_kin"/>
    <property type="match status" value="1"/>
</dbReference>
<comment type="catalytic activity">
    <reaction evidence="14">
        <text>(R)-mevalonate + ATP = (R)-5-phosphomevalonate + ADP + H(+)</text>
        <dbReference type="Rhea" id="RHEA:17065"/>
        <dbReference type="ChEBI" id="CHEBI:15378"/>
        <dbReference type="ChEBI" id="CHEBI:30616"/>
        <dbReference type="ChEBI" id="CHEBI:36464"/>
        <dbReference type="ChEBI" id="CHEBI:58146"/>
        <dbReference type="ChEBI" id="CHEBI:456216"/>
        <dbReference type="EC" id="2.7.1.36"/>
    </reaction>
</comment>
<comment type="similarity">
    <text evidence="2 14">Belongs to the GHMP kinase family. Mevalonate kinase subfamily.</text>
</comment>
<evidence type="ECO:0000256" key="5">
    <source>
        <dbReference type="ARBA" id="ARBA00022516"/>
    </source>
</evidence>
<comment type="subcellular location">
    <subcellularLocation>
        <location evidence="1 14">Cytoplasm</location>
    </subcellularLocation>
</comment>
<dbReference type="GO" id="GO:0019287">
    <property type="term" value="P:isopentenyl diphosphate biosynthetic process, mevalonate pathway"/>
    <property type="evidence" value="ECO:0007669"/>
    <property type="project" value="UniProtKB-UniRule"/>
</dbReference>
<dbReference type="PANTHER" id="PTHR43290:SF2">
    <property type="entry name" value="MEVALONATE KINASE"/>
    <property type="match status" value="1"/>
</dbReference>
<dbReference type="HAMAP" id="MF_00217">
    <property type="entry name" value="Mevalonate_kinase"/>
    <property type="match status" value="1"/>
</dbReference>
<keyword evidence="12 14" id="KW-0414">Isoprene biosynthesis</keyword>
<dbReference type="InterPro" id="IPR006204">
    <property type="entry name" value="GHMP_kinase_N_dom"/>
</dbReference>
<evidence type="ECO:0000256" key="9">
    <source>
        <dbReference type="ARBA" id="ARBA00022840"/>
    </source>
</evidence>
<keyword evidence="8 14" id="KW-0418">Kinase</keyword>
<dbReference type="AlphaFoldDB" id="A0A832RWC8"/>
<dbReference type="EMBL" id="DUIH01000009">
    <property type="protein sequence ID" value="HIH69312.1"/>
    <property type="molecule type" value="Genomic_DNA"/>
</dbReference>
<evidence type="ECO:0000256" key="8">
    <source>
        <dbReference type="ARBA" id="ARBA00022777"/>
    </source>
</evidence>
<accession>A0A832RWC8</accession>
<dbReference type="GO" id="GO:0005829">
    <property type="term" value="C:cytosol"/>
    <property type="evidence" value="ECO:0007669"/>
    <property type="project" value="TreeGrafter"/>
</dbReference>
<comment type="pathway">
    <text evidence="13 14">Isoprenoid biosynthesis; isopentenyl diphosphate biosynthesis via mevalonate pathway; isopentenyl diphosphate from (R)-mevalonate: step 1/3.</text>
</comment>
<sequence length="304" mass="31697">MTQASAPGKVYLFGEHAVVYGRPALACAIELRARVKVLSTRREGVHVGGSRGPESIHKYPYLATAVRLLEQRCAAPISGVKLKITSSIPAGAGLGSSAAVTVATIGALSHALDVGLGEEDIARMGYEVERNVQGSASPTDTYLSTFGGAYIMPEARRLTPPRCGIVVGDTKRSASTKALVAMVRELKSHHPELVEDIMDAMATLSREGERLLEAGELSELGRLMNINHALLNALGVGTPELDRLASAARAAGALGAKITGAGGGGCIVCLADEEDTPQVANAIRRARGRAYIVRPAEVGLVVEG</sequence>
<dbReference type="InterPro" id="IPR022937">
    <property type="entry name" value="Mevalonate_kinase_arc"/>
</dbReference>
<dbReference type="GO" id="GO:0005524">
    <property type="term" value="F:ATP binding"/>
    <property type="evidence" value="ECO:0007669"/>
    <property type="project" value="UniProtKB-UniRule"/>
</dbReference>
<keyword evidence="9 14" id="KW-0067">ATP-binding</keyword>
<dbReference type="EC" id="2.7.1.36" evidence="3 14"/>
<dbReference type="PRINTS" id="PR00959">
    <property type="entry name" value="MEVGALKINASE"/>
</dbReference>
<evidence type="ECO:0000313" key="17">
    <source>
        <dbReference type="EMBL" id="HIH69312.1"/>
    </source>
</evidence>
<keyword evidence="10 14" id="KW-0460">Magnesium</keyword>
<feature type="domain" description="GHMP kinase N-terminal" evidence="15">
    <location>
        <begin position="61"/>
        <end position="148"/>
    </location>
</feature>
<feature type="binding site" evidence="14">
    <location>
        <begin position="89"/>
        <end position="99"/>
    </location>
    <ligand>
        <name>ATP</name>
        <dbReference type="ChEBI" id="CHEBI:30616"/>
    </ligand>
</feature>
<dbReference type="Gene3D" id="3.30.230.10">
    <property type="match status" value="1"/>
</dbReference>
<evidence type="ECO:0000256" key="4">
    <source>
        <dbReference type="ARBA" id="ARBA00022490"/>
    </source>
</evidence>
<keyword evidence="11 14" id="KW-0443">Lipid metabolism</keyword>
<dbReference type="UniPathway" id="UPA00057">
    <property type="reaction ID" value="UER00098"/>
</dbReference>
<evidence type="ECO:0000256" key="3">
    <source>
        <dbReference type="ARBA" id="ARBA00012103"/>
    </source>
</evidence>
<dbReference type="InterPro" id="IPR020568">
    <property type="entry name" value="Ribosomal_Su5_D2-typ_SF"/>
</dbReference>
<keyword evidence="7 14" id="KW-0547">Nucleotide-binding</keyword>
<proteinExistence type="inferred from homology"/>
<keyword evidence="4 14" id="KW-0963">Cytoplasm</keyword>
<dbReference type="PANTHER" id="PTHR43290">
    <property type="entry name" value="MEVALONATE KINASE"/>
    <property type="match status" value="1"/>
</dbReference>
<dbReference type="InterPro" id="IPR013750">
    <property type="entry name" value="GHMP_kinase_C_dom"/>
</dbReference>
<comment type="cofactor">
    <cofactor evidence="14">
        <name>Mg(2+)</name>
        <dbReference type="ChEBI" id="CHEBI:18420"/>
    </cofactor>
</comment>
<dbReference type="InterPro" id="IPR014721">
    <property type="entry name" value="Ribsml_uS5_D2-typ_fold_subgr"/>
</dbReference>
<dbReference type="GO" id="GO:0000287">
    <property type="term" value="F:magnesium ion binding"/>
    <property type="evidence" value="ECO:0007669"/>
    <property type="project" value="UniProtKB-UniRule"/>
</dbReference>
<evidence type="ECO:0000256" key="11">
    <source>
        <dbReference type="ARBA" id="ARBA00023098"/>
    </source>
</evidence>
<evidence type="ECO:0000256" key="7">
    <source>
        <dbReference type="ARBA" id="ARBA00022741"/>
    </source>
</evidence>
<evidence type="ECO:0000256" key="13">
    <source>
        <dbReference type="ARBA" id="ARBA00029438"/>
    </source>
</evidence>
<feature type="active site" description="Proton acceptor" evidence="14">
    <location>
        <position position="140"/>
    </location>
</feature>
<evidence type="ECO:0000256" key="1">
    <source>
        <dbReference type="ARBA" id="ARBA00004496"/>
    </source>
</evidence>
<keyword evidence="6 14" id="KW-0808">Transferase</keyword>
<dbReference type="Proteomes" id="UP000600363">
    <property type="component" value="Unassembled WGS sequence"/>
</dbReference>
<dbReference type="SUPFAM" id="SSF54211">
    <property type="entry name" value="Ribosomal protein S5 domain 2-like"/>
    <property type="match status" value="1"/>
</dbReference>
<evidence type="ECO:0000256" key="12">
    <source>
        <dbReference type="ARBA" id="ARBA00023229"/>
    </source>
</evidence>
<comment type="caution">
    <text evidence="17">The sequence shown here is derived from an EMBL/GenBank/DDBJ whole genome shotgun (WGS) entry which is preliminary data.</text>
</comment>
<dbReference type="Pfam" id="PF00288">
    <property type="entry name" value="GHMP_kinases_N"/>
    <property type="match status" value="1"/>
</dbReference>
<dbReference type="InterPro" id="IPR036554">
    <property type="entry name" value="GHMP_kinase_C_sf"/>
</dbReference>
<organism evidence="17 18">
    <name type="scientific">Methermicoccus shengliensis</name>
    <dbReference type="NCBI Taxonomy" id="660064"/>
    <lineage>
        <taxon>Archaea</taxon>
        <taxon>Methanobacteriati</taxon>
        <taxon>Methanobacteriota</taxon>
        <taxon>Stenosarchaea group</taxon>
        <taxon>Methanomicrobia</taxon>
        <taxon>Methanosarcinales</taxon>
        <taxon>Methermicoccaceae</taxon>
        <taxon>Methermicoccus</taxon>
    </lineage>
</organism>
<keyword evidence="5 14" id="KW-0444">Lipid biosynthesis</keyword>
<comment type="subunit">
    <text evidence="14">Homodimer.</text>
</comment>
<evidence type="ECO:0000313" key="18">
    <source>
        <dbReference type="Proteomes" id="UP000600363"/>
    </source>
</evidence>
<evidence type="ECO:0000256" key="2">
    <source>
        <dbReference type="ARBA" id="ARBA00006495"/>
    </source>
</evidence>
<evidence type="ECO:0000256" key="6">
    <source>
        <dbReference type="ARBA" id="ARBA00022679"/>
    </source>
</evidence>
<evidence type="ECO:0000256" key="10">
    <source>
        <dbReference type="ARBA" id="ARBA00022842"/>
    </source>
</evidence>
<reference evidence="17" key="1">
    <citation type="journal article" date="2020" name="bioRxiv">
        <title>A rank-normalized archaeal taxonomy based on genome phylogeny resolves widespread incomplete and uneven classifications.</title>
        <authorList>
            <person name="Rinke C."/>
            <person name="Chuvochina M."/>
            <person name="Mussig A.J."/>
            <person name="Chaumeil P.-A."/>
            <person name="Waite D.W."/>
            <person name="Whitman W.B."/>
            <person name="Parks D.H."/>
            <person name="Hugenholtz P."/>
        </authorList>
    </citation>
    <scope>NUCLEOTIDE SEQUENCE</scope>
    <source>
        <strain evidence="17">UBA12518</strain>
    </source>
</reference>
<gene>
    <name evidence="14 17" type="primary">mvk</name>
    <name evidence="17" type="ORF">HA299_01630</name>
</gene>
<evidence type="ECO:0000259" key="16">
    <source>
        <dbReference type="Pfam" id="PF08544"/>
    </source>
</evidence>
<comment type="function">
    <text evidence="14">Catalyzes the phosphorylation of (R)-mevalonate (MVA) to (R)-mevalonate 5-phosphate (MVAP). Functions in the mevalonate (MVA) pathway leading to isopentenyl diphosphate (IPP), a key precursor for the biosynthesis of isoprenoid compounds such as archaeal membrane lipids.</text>
</comment>
<dbReference type="Pfam" id="PF08544">
    <property type="entry name" value="GHMP_kinases_C"/>
    <property type="match status" value="1"/>
</dbReference>
<dbReference type="PROSITE" id="PS00627">
    <property type="entry name" value="GHMP_KINASES_ATP"/>
    <property type="match status" value="1"/>
</dbReference>
<dbReference type="InterPro" id="IPR006203">
    <property type="entry name" value="GHMP_knse_ATP-bd_CS"/>
</dbReference>
<evidence type="ECO:0000256" key="14">
    <source>
        <dbReference type="HAMAP-Rule" id="MF_00217"/>
    </source>
</evidence>
<feature type="domain" description="GHMP kinase C-terminal" evidence="16">
    <location>
        <begin position="211"/>
        <end position="285"/>
    </location>
</feature>
<protein>
    <recommendedName>
        <fullName evidence="3 14">Mevalonate kinase</fullName>
        <shortName evidence="14">MK</shortName>
        <shortName evidence="14">MVK</shortName>
        <ecNumber evidence="3 14">2.7.1.36</ecNumber>
    </recommendedName>
</protein>
<name>A0A832RWC8_9EURY</name>
<dbReference type="Gene3D" id="3.30.70.890">
    <property type="entry name" value="GHMP kinase, C-terminal domain"/>
    <property type="match status" value="1"/>
</dbReference>
<dbReference type="GO" id="GO:0004496">
    <property type="term" value="F:mevalonate kinase activity"/>
    <property type="evidence" value="ECO:0007669"/>
    <property type="project" value="UniProtKB-UniRule"/>
</dbReference>